<evidence type="ECO:0000313" key="2">
    <source>
        <dbReference type="EMBL" id="EEP28255.1"/>
    </source>
</evidence>
<organism evidence="2 3">
    <name type="scientific">Shuttleworthella satelles DSM 14600</name>
    <dbReference type="NCBI Taxonomy" id="626523"/>
    <lineage>
        <taxon>Bacteria</taxon>
        <taxon>Bacillati</taxon>
        <taxon>Bacillota</taxon>
        <taxon>Clostridia</taxon>
        <taxon>Lachnospirales</taxon>
        <taxon>Lachnospiraceae</taxon>
        <taxon>Shuttleworthella</taxon>
    </lineage>
</organism>
<dbReference type="EMBL" id="ACIP02000002">
    <property type="protein sequence ID" value="EEP28255.1"/>
    <property type="molecule type" value="Genomic_DNA"/>
</dbReference>
<dbReference type="HOGENOM" id="CLU_059523_1_1_9"/>
<keyword evidence="2" id="KW-0540">Nuclease</keyword>
<dbReference type="SUPFAM" id="SSF51658">
    <property type="entry name" value="Xylose isomerase-like"/>
    <property type="match status" value="1"/>
</dbReference>
<gene>
    <name evidence="2" type="ORF">GCWU000342_01063</name>
</gene>
<protein>
    <submittedName>
        <fullName evidence="2">AP endonuclease, family 2</fullName>
    </submittedName>
</protein>
<dbReference type="Pfam" id="PF01261">
    <property type="entry name" value="AP_endonuc_2"/>
    <property type="match status" value="1"/>
</dbReference>
<evidence type="ECO:0000259" key="1">
    <source>
        <dbReference type="Pfam" id="PF01261"/>
    </source>
</evidence>
<accession>C4GAW2</accession>
<dbReference type="eggNOG" id="COG1082">
    <property type="taxonomic scope" value="Bacteria"/>
</dbReference>
<keyword evidence="3" id="KW-1185">Reference proteome</keyword>
<dbReference type="PANTHER" id="PTHR12110">
    <property type="entry name" value="HYDROXYPYRUVATE ISOMERASE"/>
    <property type="match status" value="1"/>
</dbReference>
<dbReference type="Proteomes" id="UP000003494">
    <property type="component" value="Unassembled WGS sequence"/>
</dbReference>
<dbReference type="InterPro" id="IPR050312">
    <property type="entry name" value="IolE/XylAMocC-like"/>
</dbReference>
<keyword evidence="2" id="KW-0378">Hydrolase</keyword>
<comment type="caution">
    <text evidence="2">The sequence shown here is derived from an EMBL/GenBank/DDBJ whole genome shotgun (WGS) entry which is preliminary data.</text>
</comment>
<reference evidence="2" key="1">
    <citation type="submission" date="2009-04" db="EMBL/GenBank/DDBJ databases">
        <authorList>
            <person name="Weinstock G."/>
            <person name="Sodergren E."/>
            <person name="Clifton S."/>
            <person name="Fulton L."/>
            <person name="Fulton B."/>
            <person name="Courtney L."/>
            <person name="Fronick C."/>
            <person name="Harrison M."/>
            <person name="Strong C."/>
            <person name="Farmer C."/>
            <person name="Delahaunty K."/>
            <person name="Markovic C."/>
            <person name="Hall O."/>
            <person name="Minx P."/>
            <person name="Tomlinson C."/>
            <person name="Mitreva M."/>
            <person name="Nelson J."/>
            <person name="Hou S."/>
            <person name="Wollam A."/>
            <person name="Pepin K.H."/>
            <person name="Johnson M."/>
            <person name="Bhonagiri V."/>
            <person name="Nash W.E."/>
            <person name="Warren W."/>
            <person name="Chinwalla A."/>
            <person name="Mardis E.R."/>
            <person name="Wilson R.K."/>
        </authorList>
    </citation>
    <scope>NUCLEOTIDE SEQUENCE [LARGE SCALE GENOMIC DNA]</scope>
    <source>
        <strain evidence="2">DSM 14600</strain>
    </source>
</reference>
<sequence length="295" mass="32619">MKTEEEAMSALRAVKEAGFAGIELNRFMTHKLPATIRLFTRLSGMAMGAGGNLPWKEMLAESGLSVIALHSDLGTLEKNLEDVLKEAASYGTRRIVLTGMYHFDYSDDVALTDLIARLNRVGQTAADRGYDFLYHNHNCEFVRIRENSCKAEEKDHAGMVAYDRIIAETDPALVSFEFDAYWPAETGADPLVWMEKLGRRQHLLHLCDRGTRPAGATASIRRSGEMELGQGNMPLGKILAQAKENACQAVILEQHDGWVNKNAISSLQVSGAWLETHLGETAAEAKRKSEEKGIL</sequence>
<dbReference type="GO" id="GO:0004519">
    <property type="term" value="F:endonuclease activity"/>
    <property type="evidence" value="ECO:0007669"/>
    <property type="project" value="UniProtKB-KW"/>
</dbReference>
<dbReference type="InterPro" id="IPR036237">
    <property type="entry name" value="Xyl_isomerase-like_sf"/>
</dbReference>
<feature type="domain" description="Xylose isomerase-like TIM barrel" evidence="1">
    <location>
        <begin position="11"/>
        <end position="258"/>
    </location>
</feature>
<dbReference type="STRING" id="626523.GCWU000342_01063"/>
<dbReference type="PANTHER" id="PTHR12110:SF41">
    <property type="entry name" value="INOSOSE DEHYDRATASE"/>
    <property type="match status" value="1"/>
</dbReference>
<keyword evidence="2" id="KW-0255">Endonuclease</keyword>
<dbReference type="Gene3D" id="3.20.20.150">
    <property type="entry name" value="Divalent-metal-dependent TIM barrel enzymes"/>
    <property type="match status" value="1"/>
</dbReference>
<dbReference type="InterPro" id="IPR013022">
    <property type="entry name" value="Xyl_isomerase-like_TIM-brl"/>
</dbReference>
<name>C4GAW2_9FIRM</name>
<proteinExistence type="predicted"/>
<evidence type="ECO:0000313" key="3">
    <source>
        <dbReference type="Proteomes" id="UP000003494"/>
    </source>
</evidence>
<dbReference type="AlphaFoldDB" id="C4GAW2"/>